<feature type="region of interest" description="Disordered" evidence="5">
    <location>
        <begin position="600"/>
        <end position="646"/>
    </location>
</feature>
<dbReference type="InterPro" id="IPR006665">
    <property type="entry name" value="OmpA-like"/>
</dbReference>
<reference evidence="8 9" key="1">
    <citation type="submission" date="2016-10" db="EMBL/GenBank/DDBJ databases">
        <authorList>
            <person name="Varghese N."/>
            <person name="Submissions S."/>
        </authorList>
    </citation>
    <scope>NUCLEOTIDE SEQUENCE [LARGE SCALE GENOMIC DNA]</scope>
    <source>
        <strain evidence="9">YIM D21,KCTC 23444,ACCC 10710</strain>
    </source>
</reference>
<dbReference type="AlphaFoldDB" id="A0A1I1ZJ83"/>
<keyword evidence="2 4" id="KW-0472">Membrane</keyword>
<feature type="compositionally biased region" description="Acidic residues" evidence="5">
    <location>
        <begin position="603"/>
        <end position="614"/>
    </location>
</feature>
<evidence type="ECO:0000313" key="8">
    <source>
        <dbReference type="EMBL" id="SFE31884.1"/>
    </source>
</evidence>
<evidence type="ECO:0000256" key="4">
    <source>
        <dbReference type="PROSITE-ProRule" id="PRU00473"/>
    </source>
</evidence>
<keyword evidence="6" id="KW-0732">Signal</keyword>
<protein>
    <submittedName>
        <fullName evidence="8">OmpA-OmpF porin, OOP family</fullName>
    </submittedName>
</protein>
<dbReference type="Gene3D" id="3.30.1330.60">
    <property type="entry name" value="OmpA-like domain"/>
    <property type="match status" value="1"/>
</dbReference>
<evidence type="ECO:0000256" key="5">
    <source>
        <dbReference type="SAM" id="MobiDB-lite"/>
    </source>
</evidence>
<accession>A0A1I1ZJ83</accession>
<dbReference type="Proteomes" id="UP000325289">
    <property type="component" value="Unassembled WGS sequence"/>
</dbReference>
<dbReference type="InterPro" id="IPR006664">
    <property type="entry name" value="OMP_bac"/>
</dbReference>
<dbReference type="PROSITE" id="PS51123">
    <property type="entry name" value="OMPA_2"/>
    <property type="match status" value="1"/>
</dbReference>
<dbReference type="Pfam" id="PF00691">
    <property type="entry name" value="OmpA"/>
    <property type="match status" value="1"/>
</dbReference>
<dbReference type="InterPro" id="IPR007055">
    <property type="entry name" value="BON_dom"/>
</dbReference>
<dbReference type="EMBL" id="FOMS01000008">
    <property type="protein sequence ID" value="SFE31884.1"/>
    <property type="molecule type" value="Genomic_DNA"/>
</dbReference>
<dbReference type="Gene3D" id="3.40.1520.20">
    <property type="match status" value="2"/>
</dbReference>
<comment type="subcellular location">
    <subcellularLocation>
        <location evidence="1">Cell outer membrane</location>
    </subcellularLocation>
</comment>
<evidence type="ECO:0000256" key="6">
    <source>
        <dbReference type="SAM" id="SignalP"/>
    </source>
</evidence>
<proteinExistence type="predicted"/>
<gene>
    <name evidence="8" type="ORF">SAMN04515678_108168</name>
</gene>
<dbReference type="InterPro" id="IPR036737">
    <property type="entry name" value="OmpA-like_sf"/>
</dbReference>
<dbReference type="PANTHER" id="PTHR30329">
    <property type="entry name" value="STATOR ELEMENT OF FLAGELLAR MOTOR COMPLEX"/>
    <property type="match status" value="1"/>
</dbReference>
<dbReference type="PRINTS" id="PR01021">
    <property type="entry name" value="OMPADOMAIN"/>
</dbReference>
<feature type="domain" description="OmpA-like" evidence="7">
    <location>
        <begin position="487"/>
        <end position="604"/>
    </location>
</feature>
<evidence type="ECO:0000256" key="3">
    <source>
        <dbReference type="ARBA" id="ARBA00023237"/>
    </source>
</evidence>
<feature type="chain" id="PRO_5009302059" evidence="6">
    <location>
        <begin position="24"/>
        <end position="646"/>
    </location>
</feature>
<dbReference type="Pfam" id="PF04972">
    <property type="entry name" value="BON"/>
    <property type="match status" value="1"/>
</dbReference>
<evidence type="ECO:0000313" key="9">
    <source>
        <dbReference type="Proteomes" id="UP000325289"/>
    </source>
</evidence>
<evidence type="ECO:0000256" key="2">
    <source>
        <dbReference type="ARBA" id="ARBA00023136"/>
    </source>
</evidence>
<name>A0A1I1ZJ83_9RHOB</name>
<sequence>MRLSIVAILAGTFTAAAALCAVAAVFSVRIVEDNSVAEVEQRLEHEGIDWAGVDANGLQVFVHGTAPDEAARFRAISAAGQVVDAARVIDETLVAEPDDIEPPRFSVEILRNGETVSLIGLVPEAFDRARLIEEVAGIVGASEDVSDLLETANFPVPEEWEASMRLATRALRDLPRSKISAAAGEVEVQAMTESAAARRRVEARLNGAAPETIALALDLSAPRPVLSPFTLRFVMDDAGARFDACSADTQEAKARILAAAEAAGASESAGCVIGLGVPSRDWGEAASTAIAALAEIGGGSVTFSNADVSLIAAQGTPPGRFDSVVGDLESALPDTFVLDAVLPEPPDPDGDQGPVEFTATLSPEGQVQLRGRLDSELARTTAESYARARFGSEEVSVGARVDDDLPEGWSVRVLAGLEALSMLANGAVVVTPESISVRGNTGNSDANAEIAGVLSDKLGTDDYDIDVTYVERLDPTLGIPTPEECVDQIRQIIGARKLTFEPGSATLDSSAKDILDEIADLLKICGEIPLEIQGHTDSQGREVMNQQLSQDRAQAVLDQLRQRRVLTASYRATGYGEEEPIADNDTEAGREANRRIEFRLIEPEADEESAEDVEYPVPTGEEALTDAAGSDEAEADAGEGTEDEQD</sequence>
<dbReference type="GO" id="GO:0009279">
    <property type="term" value="C:cell outer membrane"/>
    <property type="evidence" value="ECO:0007669"/>
    <property type="project" value="UniProtKB-SubCell"/>
</dbReference>
<dbReference type="RefSeq" id="WP_149756516.1">
    <property type="nucleotide sequence ID" value="NZ_FOMS01000008.1"/>
</dbReference>
<organism evidence="8 9">
    <name type="scientific">Roseivivax sediminis</name>
    <dbReference type="NCBI Taxonomy" id="936889"/>
    <lineage>
        <taxon>Bacteria</taxon>
        <taxon>Pseudomonadati</taxon>
        <taxon>Pseudomonadota</taxon>
        <taxon>Alphaproteobacteria</taxon>
        <taxon>Rhodobacterales</taxon>
        <taxon>Roseobacteraceae</taxon>
        <taxon>Roseivivax</taxon>
    </lineage>
</organism>
<dbReference type="InterPro" id="IPR050330">
    <property type="entry name" value="Bact_OuterMem_StrucFunc"/>
</dbReference>
<feature type="compositionally biased region" description="Acidic residues" evidence="5">
    <location>
        <begin position="629"/>
        <end position="646"/>
    </location>
</feature>
<keyword evidence="3" id="KW-0998">Cell outer membrane</keyword>
<dbReference type="SUPFAM" id="SSF103088">
    <property type="entry name" value="OmpA-like"/>
    <property type="match status" value="1"/>
</dbReference>
<evidence type="ECO:0000256" key="1">
    <source>
        <dbReference type="ARBA" id="ARBA00004442"/>
    </source>
</evidence>
<dbReference type="OrthoDB" id="5525824at2"/>
<evidence type="ECO:0000259" key="7">
    <source>
        <dbReference type="PROSITE" id="PS51123"/>
    </source>
</evidence>
<keyword evidence="9" id="KW-1185">Reference proteome</keyword>
<dbReference type="CDD" id="cd07185">
    <property type="entry name" value="OmpA_C-like"/>
    <property type="match status" value="1"/>
</dbReference>
<feature type="signal peptide" evidence="6">
    <location>
        <begin position="1"/>
        <end position="23"/>
    </location>
</feature>
<dbReference type="PANTHER" id="PTHR30329:SF21">
    <property type="entry name" value="LIPOPROTEIN YIAD-RELATED"/>
    <property type="match status" value="1"/>
</dbReference>